<feature type="signal peptide" evidence="3">
    <location>
        <begin position="1"/>
        <end position="15"/>
    </location>
</feature>
<dbReference type="Gene3D" id="3.20.120.10">
    <property type="entry name" value="Hydrophobin"/>
    <property type="match status" value="1"/>
</dbReference>
<evidence type="ECO:0000313" key="4">
    <source>
        <dbReference type="EMBL" id="KAL1609567.1"/>
    </source>
</evidence>
<evidence type="ECO:0000256" key="2">
    <source>
        <dbReference type="ARBA" id="ARBA00023157"/>
    </source>
</evidence>
<reference evidence="4 5" key="1">
    <citation type="submission" date="2024-02" db="EMBL/GenBank/DDBJ databases">
        <title>De novo assembly and annotation of 12 fungi associated with fruit tree decline syndrome in Ontario, Canada.</title>
        <authorList>
            <person name="Sulman M."/>
            <person name="Ellouze W."/>
            <person name="Ilyukhin E."/>
        </authorList>
    </citation>
    <scope>NUCLEOTIDE SEQUENCE [LARGE SCALE GENOMIC DNA]</scope>
    <source>
        <strain evidence="4 5">M97-236</strain>
    </source>
</reference>
<dbReference type="EMBL" id="JAKIXB020000003">
    <property type="protein sequence ID" value="KAL1609567.1"/>
    <property type="molecule type" value="Genomic_DNA"/>
</dbReference>
<proteinExistence type="inferred from homology"/>
<keyword evidence="5" id="KW-1185">Reference proteome</keyword>
<keyword evidence="2" id="KW-1015">Disulfide bond</keyword>
<sequence>MQYLSILALAAAAFAAPLEERQAGLCSSGSPLCCATDVLNLAILDCQTPPTTPTGINNFIDICAAEGQQAKCCLLPILEQALICTDVQPQAATSAASTA</sequence>
<dbReference type="InterPro" id="IPR036686">
    <property type="entry name" value="Class_II_Hydrophobin_sf"/>
</dbReference>
<dbReference type="SUPFAM" id="SSF101751">
    <property type="entry name" value="Hydrophobin II, HfbII"/>
    <property type="match status" value="1"/>
</dbReference>
<evidence type="ECO:0000256" key="3">
    <source>
        <dbReference type="SAM" id="SignalP"/>
    </source>
</evidence>
<dbReference type="PANTHER" id="PTHR42341:SF1">
    <property type="entry name" value="HYDROPHOBIN"/>
    <property type="match status" value="1"/>
</dbReference>
<organism evidence="4 5">
    <name type="scientific">Nothophoma quercina</name>
    <dbReference type="NCBI Taxonomy" id="749835"/>
    <lineage>
        <taxon>Eukaryota</taxon>
        <taxon>Fungi</taxon>
        <taxon>Dikarya</taxon>
        <taxon>Ascomycota</taxon>
        <taxon>Pezizomycotina</taxon>
        <taxon>Dothideomycetes</taxon>
        <taxon>Pleosporomycetidae</taxon>
        <taxon>Pleosporales</taxon>
        <taxon>Pleosporineae</taxon>
        <taxon>Didymellaceae</taxon>
        <taxon>Nothophoma</taxon>
    </lineage>
</organism>
<evidence type="ECO:0008006" key="6">
    <source>
        <dbReference type="Google" id="ProtNLM"/>
    </source>
</evidence>
<gene>
    <name evidence="4" type="ORF">SLS59_001073</name>
</gene>
<dbReference type="InterPro" id="IPR010636">
    <property type="entry name" value="Class_II_hydrophobin"/>
</dbReference>
<dbReference type="Pfam" id="PF06766">
    <property type="entry name" value="Hydrophobin_2"/>
    <property type="match status" value="1"/>
</dbReference>
<comment type="caution">
    <text evidence="4">The sequence shown here is derived from an EMBL/GenBank/DDBJ whole genome shotgun (WGS) entry which is preliminary data.</text>
</comment>
<evidence type="ECO:0000313" key="5">
    <source>
        <dbReference type="Proteomes" id="UP001521222"/>
    </source>
</evidence>
<keyword evidence="3" id="KW-0732">Signal</keyword>
<protein>
    <recommendedName>
        <fullName evidence="6">Hydrophobin</fullName>
    </recommendedName>
</protein>
<evidence type="ECO:0000256" key="1">
    <source>
        <dbReference type="ARBA" id="ARBA00009576"/>
    </source>
</evidence>
<name>A0ABR3RZZ4_9PLEO</name>
<comment type="similarity">
    <text evidence="1">Belongs to the cerato-ulmin hydrophobin family.</text>
</comment>
<dbReference type="CDD" id="cd23508">
    <property type="entry name" value="hydrophobin_II"/>
    <property type="match status" value="1"/>
</dbReference>
<dbReference type="PANTHER" id="PTHR42341">
    <property type="entry name" value="HYDROPHOBIN"/>
    <property type="match status" value="1"/>
</dbReference>
<dbReference type="Proteomes" id="UP001521222">
    <property type="component" value="Unassembled WGS sequence"/>
</dbReference>
<feature type="chain" id="PRO_5046893313" description="Hydrophobin" evidence="3">
    <location>
        <begin position="16"/>
        <end position="99"/>
    </location>
</feature>
<accession>A0ABR3RZZ4</accession>